<evidence type="ECO:0000256" key="12">
    <source>
        <dbReference type="ARBA" id="ARBA00023012"/>
    </source>
</evidence>
<evidence type="ECO:0000256" key="18">
    <source>
        <dbReference type="SAM" id="Coils"/>
    </source>
</evidence>
<dbReference type="Pfam" id="PF00512">
    <property type="entry name" value="HisKA"/>
    <property type="match status" value="1"/>
</dbReference>
<dbReference type="SUPFAM" id="SSF47226">
    <property type="entry name" value="Histidine-containing phosphotransfer domain, HPT domain"/>
    <property type="match status" value="1"/>
</dbReference>
<dbReference type="FunFam" id="3.30.565.10:FF:000010">
    <property type="entry name" value="Sensor histidine kinase RcsC"/>
    <property type="match status" value="1"/>
</dbReference>
<feature type="domain" description="Histidine kinase" evidence="21">
    <location>
        <begin position="365"/>
        <end position="586"/>
    </location>
</feature>
<evidence type="ECO:0000256" key="4">
    <source>
        <dbReference type="ARBA" id="ARBA00022475"/>
    </source>
</evidence>
<evidence type="ECO:0000256" key="6">
    <source>
        <dbReference type="ARBA" id="ARBA00022679"/>
    </source>
</evidence>
<evidence type="ECO:0000256" key="17">
    <source>
        <dbReference type="PROSITE-ProRule" id="PRU00169"/>
    </source>
</evidence>
<dbReference type="PRINTS" id="PR00344">
    <property type="entry name" value="BCTRLSENSOR"/>
</dbReference>
<dbReference type="AlphaFoldDB" id="A0A953M176"/>
<feature type="region of interest" description="Disordered" evidence="19">
    <location>
        <begin position="745"/>
        <end position="774"/>
    </location>
</feature>
<feature type="domain" description="Response regulatory" evidence="22">
    <location>
        <begin position="626"/>
        <end position="744"/>
    </location>
</feature>
<feature type="compositionally biased region" description="Gly residues" evidence="19">
    <location>
        <begin position="755"/>
        <end position="764"/>
    </location>
</feature>
<dbReference type="InterPro" id="IPR033425">
    <property type="entry name" value="MASE3"/>
</dbReference>
<evidence type="ECO:0000313" key="25">
    <source>
        <dbReference type="Proteomes" id="UP000705867"/>
    </source>
</evidence>
<dbReference type="InterPro" id="IPR001789">
    <property type="entry name" value="Sig_transdc_resp-reg_receiver"/>
</dbReference>
<dbReference type="InterPro" id="IPR036097">
    <property type="entry name" value="HisK_dim/P_sf"/>
</dbReference>
<keyword evidence="12" id="KW-0902">Two-component regulatory system</keyword>
<dbReference type="InterPro" id="IPR036890">
    <property type="entry name" value="HATPase_C_sf"/>
</dbReference>
<keyword evidence="6" id="KW-0808">Transferase</keyword>
<dbReference type="CDD" id="cd00088">
    <property type="entry name" value="HPT"/>
    <property type="match status" value="1"/>
</dbReference>
<accession>A0A953M176</accession>
<evidence type="ECO:0000256" key="8">
    <source>
        <dbReference type="ARBA" id="ARBA00022741"/>
    </source>
</evidence>
<feature type="transmembrane region" description="Helical" evidence="20">
    <location>
        <begin position="171"/>
        <end position="189"/>
    </location>
</feature>
<dbReference type="PROSITE" id="PS50109">
    <property type="entry name" value="HIS_KIN"/>
    <property type="match status" value="1"/>
</dbReference>
<feature type="transmembrane region" description="Helical" evidence="20">
    <location>
        <begin position="131"/>
        <end position="151"/>
    </location>
</feature>
<dbReference type="SUPFAM" id="SSF55874">
    <property type="entry name" value="ATPase domain of HSP90 chaperone/DNA topoisomerase II/histidine kinase"/>
    <property type="match status" value="1"/>
</dbReference>
<dbReference type="InterPro" id="IPR003661">
    <property type="entry name" value="HisK_dim/P_dom"/>
</dbReference>
<keyword evidence="7 20" id="KW-0812">Transmembrane</keyword>
<dbReference type="InterPro" id="IPR011006">
    <property type="entry name" value="CheY-like_superfamily"/>
</dbReference>
<dbReference type="InterPro" id="IPR005467">
    <property type="entry name" value="His_kinase_dom"/>
</dbReference>
<dbReference type="InterPro" id="IPR003594">
    <property type="entry name" value="HATPase_dom"/>
</dbReference>
<evidence type="ECO:0000256" key="1">
    <source>
        <dbReference type="ARBA" id="ARBA00000085"/>
    </source>
</evidence>
<dbReference type="GO" id="GO:0005524">
    <property type="term" value="F:ATP binding"/>
    <property type="evidence" value="ECO:0007669"/>
    <property type="project" value="UniProtKB-KW"/>
</dbReference>
<name>A0A953M176_9BACT</name>
<dbReference type="InterPro" id="IPR004358">
    <property type="entry name" value="Sig_transdc_His_kin-like_C"/>
</dbReference>
<evidence type="ECO:0000256" key="5">
    <source>
        <dbReference type="ARBA" id="ARBA00022553"/>
    </source>
</evidence>
<evidence type="ECO:0000256" key="11">
    <source>
        <dbReference type="ARBA" id="ARBA00022989"/>
    </source>
</evidence>
<dbReference type="CDD" id="cd00082">
    <property type="entry name" value="HisKA"/>
    <property type="match status" value="1"/>
</dbReference>
<dbReference type="PROSITE" id="PS50110">
    <property type="entry name" value="RESPONSE_REGULATORY"/>
    <property type="match status" value="1"/>
</dbReference>
<dbReference type="GO" id="GO:0000155">
    <property type="term" value="F:phosphorelay sensor kinase activity"/>
    <property type="evidence" value="ECO:0007669"/>
    <property type="project" value="InterPro"/>
</dbReference>
<evidence type="ECO:0000256" key="19">
    <source>
        <dbReference type="SAM" id="MobiDB-lite"/>
    </source>
</evidence>
<reference evidence="24" key="1">
    <citation type="journal article" date="2021" name="bioRxiv">
        <title>Unraveling nitrogen, sulfur and carbon metabolic pathways and microbial community transcriptional responses to substrate deprivation and toxicity stresses in a bioreactor mimicking anoxic brackish coastal sediment conditions.</title>
        <authorList>
            <person name="Martins P.D."/>
            <person name="Echeveste M.J."/>
            <person name="Arshad A."/>
            <person name="Kurth J."/>
            <person name="Ouboter H."/>
            <person name="Jetten M.S.M."/>
            <person name="Welte C.U."/>
        </authorList>
    </citation>
    <scope>NUCLEOTIDE SEQUENCE</scope>
    <source>
        <strain evidence="24">MAG_39</strain>
    </source>
</reference>
<dbReference type="SMART" id="SM00448">
    <property type="entry name" value="REC"/>
    <property type="match status" value="1"/>
</dbReference>
<evidence type="ECO:0000259" key="23">
    <source>
        <dbReference type="PROSITE" id="PS50894"/>
    </source>
</evidence>
<dbReference type="Gene3D" id="1.20.120.160">
    <property type="entry name" value="HPT domain"/>
    <property type="match status" value="1"/>
</dbReference>
<keyword evidence="4" id="KW-1003">Cell membrane</keyword>
<dbReference type="Pfam" id="PF00072">
    <property type="entry name" value="Response_reg"/>
    <property type="match status" value="1"/>
</dbReference>
<dbReference type="Pfam" id="PF17159">
    <property type="entry name" value="MASE3"/>
    <property type="match status" value="1"/>
</dbReference>
<comment type="catalytic activity">
    <reaction evidence="1">
        <text>ATP + protein L-histidine = ADP + protein N-phospho-L-histidine.</text>
        <dbReference type="EC" id="2.7.13.3"/>
    </reaction>
</comment>
<feature type="transmembrane region" description="Helical" evidence="20">
    <location>
        <begin position="201"/>
        <end position="222"/>
    </location>
</feature>
<evidence type="ECO:0000256" key="14">
    <source>
        <dbReference type="ARBA" id="ARBA00064003"/>
    </source>
</evidence>
<feature type="modified residue" description="Phosphohistidine" evidence="16">
    <location>
        <position position="827"/>
    </location>
</feature>
<feature type="transmembrane region" description="Helical" evidence="20">
    <location>
        <begin position="7"/>
        <end position="27"/>
    </location>
</feature>
<dbReference type="Gene3D" id="3.30.565.10">
    <property type="entry name" value="Histidine kinase-like ATPase, C-terminal domain"/>
    <property type="match status" value="1"/>
</dbReference>
<dbReference type="EC" id="2.7.13.3" evidence="3"/>
<dbReference type="Pfam" id="PF02518">
    <property type="entry name" value="HATPase_c"/>
    <property type="match status" value="1"/>
</dbReference>
<keyword evidence="10" id="KW-0067">ATP-binding</keyword>
<feature type="coiled-coil region" evidence="18">
    <location>
        <begin position="331"/>
        <end position="365"/>
    </location>
</feature>
<proteinExistence type="predicted"/>
<dbReference type="PROSITE" id="PS50894">
    <property type="entry name" value="HPT"/>
    <property type="match status" value="1"/>
</dbReference>
<dbReference type="CDD" id="cd16922">
    <property type="entry name" value="HATPase_EvgS-ArcB-TorS-like"/>
    <property type="match status" value="1"/>
</dbReference>
<dbReference type="Gene3D" id="3.40.50.2300">
    <property type="match status" value="1"/>
</dbReference>
<dbReference type="SMART" id="SM00388">
    <property type="entry name" value="HisKA"/>
    <property type="match status" value="1"/>
</dbReference>
<evidence type="ECO:0000256" key="15">
    <source>
        <dbReference type="ARBA" id="ARBA00068150"/>
    </source>
</evidence>
<evidence type="ECO:0000259" key="21">
    <source>
        <dbReference type="PROSITE" id="PS50109"/>
    </source>
</evidence>
<dbReference type="SUPFAM" id="SSF52172">
    <property type="entry name" value="CheY-like"/>
    <property type="match status" value="1"/>
</dbReference>
<keyword evidence="5 17" id="KW-0597">Phosphoprotein</keyword>
<evidence type="ECO:0000256" key="10">
    <source>
        <dbReference type="ARBA" id="ARBA00022840"/>
    </source>
</evidence>
<dbReference type="PANTHER" id="PTHR45339">
    <property type="entry name" value="HYBRID SIGNAL TRANSDUCTION HISTIDINE KINASE J"/>
    <property type="match status" value="1"/>
</dbReference>
<comment type="caution">
    <text evidence="24">The sequence shown here is derived from an EMBL/GenBank/DDBJ whole genome shotgun (WGS) entry which is preliminary data.</text>
</comment>
<keyword evidence="8" id="KW-0547">Nucleotide-binding</keyword>
<dbReference type="InterPro" id="IPR008207">
    <property type="entry name" value="Sig_transdc_His_kin_Hpt_dom"/>
</dbReference>
<dbReference type="Pfam" id="PF01627">
    <property type="entry name" value="Hpt"/>
    <property type="match status" value="1"/>
</dbReference>
<dbReference type="Proteomes" id="UP000705867">
    <property type="component" value="Unassembled WGS sequence"/>
</dbReference>
<dbReference type="PANTHER" id="PTHR45339:SF1">
    <property type="entry name" value="HYBRID SIGNAL TRANSDUCTION HISTIDINE KINASE J"/>
    <property type="match status" value="1"/>
</dbReference>
<feature type="transmembrane region" description="Helical" evidence="20">
    <location>
        <begin position="66"/>
        <end position="87"/>
    </location>
</feature>
<keyword evidence="9" id="KW-0418">Kinase</keyword>
<reference evidence="24" key="2">
    <citation type="submission" date="2021-08" db="EMBL/GenBank/DDBJ databases">
        <authorList>
            <person name="Dalcin Martins P."/>
        </authorList>
    </citation>
    <scope>NUCLEOTIDE SEQUENCE</scope>
    <source>
        <strain evidence="24">MAG_39</strain>
    </source>
</reference>
<dbReference type="CDD" id="cd17546">
    <property type="entry name" value="REC_hyHK_CKI1_RcsC-like"/>
    <property type="match status" value="1"/>
</dbReference>
<sequence length="896" mass="99979">MIARYSFSSGTVVTGLAWTGLLGGLYASSLYSYLLFHTLIEIFCGGVAFGIFILAWNSRTFMDNRYLLFLGIVHLFVGILDLFHLLAYKGMNIFRGYDADLPTQLWMISRFLLGFSLLLSPLTLKRPYRMSVVLFSYFSVCVLLLLSVFYWRNFPSCYIEGKGLTSFKITGEYVIVALFTASALLLLKHRAAFDRQVLRRLLLSIGGGIAAEIAFTSYVSVYDLSNMAGHYLKLFSFYFLYKAIIETGLVRPYRLLFRDLKQREEELDVYRVRLEKLVEARTAQLSEANRHLQREIAERTLAEESLRKTHDTLEARVRERTATLEQTNGEFQREIRERKLTEEKLRLAKEEAESASKEKSAFLANISHEVRTPLNGIIGMLELFSDTPLTDEQREFFESIEVEANALLGLISGILDFSKIEAGKIDLEESPFDLHALLASIEKSEKMKVHQKGLDFLLSVDRAVPGNLSGDAARLRQVIVNLISNAAKFTSKGIIGVSVAVEERSDTAVRLRFEVRDTGIGIPKEKQADIFSSFTQVDPSTTRIYGGTGLGLAICKQLVLLMGGTIGVESEYGKGSTFHFTVSFGRETALPGNFPPGVKGTGTPDAPRFEKIPGAATEERPCSGLHILLAEDYPTNQRVALRYLVRAGYKVDVAENGIEAVELFRKNRYDLILMDIQMPLMDGFMATKEIRAQEERSGSSVPIIAMTAHAFADYREKCITEGMDDYITKPLRKASLLSLVNTWTKGSAPERGGQEDSGGLPGDGTGEREDNDMPPMDFRRAVEEFEGDRDFILSLLGRFLFLTREQIPVITRALLGADSGTLVMKAHSIKGGAANLTALGLASAAQKLETAGASGRLDQGLDALRTLMHELRELEEYFREMSISLHQGRSNEDTDR</sequence>
<dbReference type="EMBL" id="JAIOIV010000070">
    <property type="protein sequence ID" value="MBZ0156195.1"/>
    <property type="molecule type" value="Genomic_DNA"/>
</dbReference>
<evidence type="ECO:0000256" key="3">
    <source>
        <dbReference type="ARBA" id="ARBA00012438"/>
    </source>
</evidence>
<dbReference type="Gene3D" id="1.10.287.130">
    <property type="match status" value="1"/>
</dbReference>
<feature type="transmembrane region" description="Helical" evidence="20">
    <location>
        <begin position="33"/>
        <end position="54"/>
    </location>
</feature>
<dbReference type="SMART" id="SM00387">
    <property type="entry name" value="HATPase_c"/>
    <property type="match status" value="1"/>
</dbReference>
<evidence type="ECO:0000256" key="13">
    <source>
        <dbReference type="ARBA" id="ARBA00023136"/>
    </source>
</evidence>
<keyword evidence="11 20" id="KW-1133">Transmembrane helix</keyword>
<evidence type="ECO:0000256" key="2">
    <source>
        <dbReference type="ARBA" id="ARBA00004651"/>
    </source>
</evidence>
<feature type="modified residue" description="4-aspartylphosphate" evidence="17">
    <location>
        <position position="675"/>
    </location>
</feature>
<evidence type="ECO:0000256" key="7">
    <source>
        <dbReference type="ARBA" id="ARBA00022692"/>
    </source>
</evidence>
<organism evidence="24 25">
    <name type="scientific">Candidatus Nitrobium versatile</name>
    <dbReference type="NCBI Taxonomy" id="2884831"/>
    <lineage>
        <taxon>Bacteria</taxon>
        <taxon>Pseudomonadati</taxon>
        <taxon>Nitrospirota</taxon>
        <taxon>Nitrospiria</taxon>
        <taxon>Nitrospirales</taxon>
        <taxon>Nitrospiraceae</taxon>
        <taxon>Candidatus Nitrobium</taxon>
    </lineage>
</organism>
<feature type="transmembrane region" description="Helical" evidence="20">
    <location>
        <begin position="107"/>
        <end position="124"/>
    </location>
</feature>
<evidence type="ECO:0000256" key="20">
    <source>
        <dbReference type="SAM" id="Phobius"/>
    </source>
</evidence>
<keyword evidence="13 20" id="KW-0472">Membrane</keyword>
<comment type="subunit">
    <text evidence="14">At low DSF concentrations, interacts with RpfF.</text>
</comment>
<dbReference type="SUPFAM" id="SSF47384">
    <property type="entry name" value="Homodimeric domain of signal transducing histidine kinase"/>
    <property type="match status" value="1"/>
</dbReference>
<dbReference type="FunFam" id="1.10.287.130:FF:000002">
    <property type="entry name" value="Two-component osmosensing histidine kinase"/>
    <property type="match status" value="1"/>
</dbReference>
<evidence type="ECO:0000256" key="9">
    <source>
        <dbReference type="ARBA" id="ARBA00022777"/>
    </source>
</evidence>
<evidence type="ECO:0000256" key="16">
    <source>
        <dbReference type="PROSITE-ProRule" id="PRU00110"/>
    </source>
</evidence>
<dbReference type="InterPro" id="IPR036641">
    <property type="entry name" value="HPT_dom_sf"/>
</dbReference>
<keyword evidence="18" id="KW-0175">Coiled coil</keyword>
<dbReference type="GO" id="GO:0005886">
    <property type="term" value="C:plasma membrane"/>
    <property type="evidence" value="ECO:0007669"/>
    <property type="project" value="UniProtKB-SubCell"/>
</dbReference>
<gene>
    <name evidence="24" type="ORF">K8I29_08310</name>
</gene>
<evidence type="ECO:0000313" key="24">
    <source>
        <dbReference type="EMBL" id="MBZ0156195.1"/>
    </source>
</evidence>
<comment type="subcellular location">
    <subcellularLocation>
        <location evidence="2">Cell membrane</location>
        <topology evidence="2">Multi-pass membrane protein</topology>
    </subcellularLocation>
</comment>
<feature type="domain" description="HPt" evidence="23">
    <location>
        <begin position="788"/>
        <end position="881"/>
    </location>
</feature>
<evidence type="ECO:0000259" key="22">
    <source>
        <dbReference type="PROSITE" id="PS50110"/>
    </source>
</evidence>
<protein>
    <recommendedName>
        <fullName evidence="15">Sensory/regulatory protein RpfC</fullName>
        <ecNumber evidence="3">2.7.13.3</ecNumber>
    </recommendedName>
</protein>